<keyword evidence="9" id="KW-0067">ATP-binding</keyword>
<reference evidence="13 14" key="1">
    <citation type="journal article" date="2010" name="Nature">
        <title>The Ectocarpus genome and the independent evolution of multicellularity in brown algae.</title>
        <authorList>
            <person name="Cock J.M."/>
            <person name="Sterck L."/>
            <person name="Rouze P."/>
            <person name="Scornet D."/>
            <person name="Allen A.E."/>
            <person name="Amoutzias G."/>
            <person name="Anthouard V."/>
            <person name="Artiguenave F."/>
            <person name="Aury J.M."/>
            <person name="Badger J.H."/>
            <person name="Beszteri B."/>
            <person name="Billiau K."/>
            <person name="Bonnet E."/>
            <person name="Bothwell J.H."/>
            <person name="Bowler C."/>
            <person name="Boyen C."/>
            <person name="Brownlee C."/>
            <person name="Carrano C.J."/>
            <person name="Charrier B."/>
            <person name="Cho G.Y."/>
            <person name="Coelho S.M."/>
            <person name="Collen J."/>
            <person name="Corre E."/>
            <person name="Da Silva C."/>
            <person name="Delage L."/>
            <person name="Delaroque N."/>
            <person name="Dittami S.M."/>
            <person name="Doulbeau S."/>
            <person name="Elias M."/>
            <person name="Farnham G."/>
            <person name="Gachon C.M."/>
            <person name="Gschloessl B."/>
            <person name="Heesch S."/>
            <person name="Jabbari K."/>
            <person name="Jubin C."/>
            <person name="Kawai H."/>
            <person name="Kimura K."/>
            <person name="Kloareg B."/>
            <person name="Kupper F.C."/>
            <person name="Lang D."/>
            <person name="Le Bail A."/>
            <person name="Leblanc C."/>
            <person name="Lerouge P."/>
            <person name="Lohr M."/>
            <person name="Lopez P.J."/>
            <person name="Martens C."/>
            <person name="Maumus F."/>
            <person name="Michel G."/>
            <person name="Miranda-Saavedra D."/>
            <person name="Morales J."/>
            <person name="Moreau H."/>
            <person name="Motomura T."/>
            <person name="Nagasato C."/>
            <person name="Napoli C.A."/>
            <person name="Nelson D.R."/>
            <person name="Nyvall-Collen P."/>
            <person name="Peters A.F."/>
            <person name="Pommier C."/>
            <person name="Potin P."/>
            <person name="Poulain J."/>
            <person name="Quesneville H."/>
            <person name="Read B."/>
            <person name="Rensing S.A."/>
            <person name="Ritter A."/>
            <person name="Rousvoal S."/>
            <person name="Samanta M."/>
            <person name="Samson G."/>
            <person name="Schroeder D.C."/>
            <person name="Segurens B."/>
            <person name="Strittmatter M."/>
            <person name="Tonon T."/>
            <person name="Tregear J.W."/>
            <person name="Valentin K."/>
            <person name="von Dassow P."/>
            <person name="Yamagishi T."/>
            <person name="Van de Peer Y."/>
            <person name="Wincker P."/>
        </authorList>
    </citation>
    <scope>NUCLEOTIDE SEQUENCE [LARGE SCALE GENOMIC DNA]</scope>
    <source>
        <strain evidence="14">Ec32 / CCAP1310/4</strain>
    </source>
</reference>
<evidence type="ECO:0000256" key="8">
    <source>
        <dbReference type="ARBA" id="ARBA00022741"/>
    </source>
</evidence>
<dbReference type="PANTHER" id="PTHR11587">
    <property type="entry name" value="ARGININOSUCCINATE SYNTHASE"/>
    <property type="match status" value="1"/>
</dbReference>
<dbReference type="CDD" id="cd01999">
    <property type="entry name" value="ASS"/>
    <property type="match status" value="1"/>
</dbReference>
<dbReference type="EC" id="6.3.4.5" evidence="3"/>
<evidence type="ECO:0000313" key="14">
    <source>
        <dbReference type="Proteomes" id="UP000002630"/>
    </source>
</evidence>
<dbReference type="OMA" id="WRWTVSP"/>
<dbReference type="eggNOG" id="KOG1706">
    <property type="taxonomic scope" value="Eukaryota"/>
</dbReference>
<dbReference type="Gene3D" id="1.20.5.470">
    <property type="entry name" value="Single helix bin"/>
    <property type="match status" value="1"/>
</dbReference>
<keyword evidence="8" id="KW-0547">Nucleotide-binding</keyword>
<dbReference type="OrthoDB" id="1688907at2759"/>
<dbReference type="InterPro" id="IPR014729">
    <property type="entry name" value="Rossmann-like_a/b/a_fold"/>
</dbReference>
<evidence type="ECO:0000256" key="3">
    <source>
        <dbReference type="ARBA" id="ARBA00012286"/>
    </source>
</evidence>
<evidence type="ECO:0000256" key="9">
    <source>
        <dbReference type="ARBA" id="ARBA00022840"/>
    </source>
</evidence>
<dbReference type="AlphaFoldDB" id="D8LD12"/>
<dbReference type="Pfam" id="PF20979">
    <property type="entry name" value="Arginosuc_syn_C"/>
    <property type="match status" value="1"/>
</dbReference>
<dbReference type="EMBL" id="FN647812">
    <property type="protein sequence ID" value="CBN78379.1"/>
    <property type="molecule type" value="Genomic_DNA"/>
</dbReference>
<dbReference type="NCBIfam" id="TIGR00032">
    <property type="entry name" value="argG"/>
    <property type="match status" value="1"/>
</dbReference>
<dbReference type="GO" id="GO:0005524">
    <property type="term" value="F:ATP binding"/>
    <property type="evidence" value="ECO:0007669"/>
    <property type="project" value="UniProtKB-KW"/>
</dbReference>
<dbReference type="FunFam" id="3.90.1260.10:FF:000003">
    <property type="entry name" value="Argininosuccinate synthase"/>
    <property type="match status" value="1"/>
</dbReference>
<dbReference type="PROSITE" id="PS00564">
    <property type="entry name" value="ARGININOSUCCIN_SYN_1"/>
    <property type="match status" value="1"/>
</dbReference>
<dbReference type="InterPro" id="IPR024074">
    <property type="entry name" value="AS_cat/multimer_dom_body"/>
</dbReference>
<gene>
    <name evidence="13" type="primary">ASS</name>
    <name evidence="13" type="ORF">Esi_0112_0076</name>
</gene>
<dbReference type="GO" id="GO:0005737">
    <property type="term" value="C:cytoplasm"/>
    <property type="evidence" value="ECO:0007669"/>
    <property type="project" value="TreeGrafter"/>
</dbReference>
<dbReference type="FunFam" id="3.40.50.620:FF:000019">
    <property type="entry name" value="Argininosuccinate synthase"/>
    <property type="match status" value="1"/>
</dbReference>
<dbReference type="HAMAP" id="MF_00005">
    <property type="entry name" value="Arg_succ_synth_type1"/>
    <property type="match status" value="1"/>
</dbReference>
<dbReference type="InterPro" id="IPR048268">
    <property type="entry name" value="Arginosuc_syn_C"/>
</dbReference>
<dbReference type="Gene3D" id="3.40.50.620">
    <property type="entry name" value="HUPs"/>
    <property type="match status" value="1"/>
</dbReference>
<evidence type="ECO:0000256" key="6">
    <source>
        <dbReference type="ARBA" id="ARBA00022598"/>
    </source>
</evidence>
<dbReference type="UniPathway" id="UPA00068">
    <property type="reaction ID" value="UER00113"/>
</dbReference>
<dbReference type="PANTHER" id="PTHR11587:SF2">
    <property type="entry name" value="ARGININOSUCCINATE SYNTHASE"/>
    <property type="match status" value="1"/>
</dbReference>
<dbReference type="GO" id="GO:0000053">
    <property type="term" value="P:argininosuccinate metabolic process"/>
    <property type="evidence" value="ECO:0007669"/>
    <property type="project" value="TreeGrafter"/>
</dbReference>
<dbReference type="SUPFAM" id="SSF69864">
    <property type="entry name" value="Argininosuccinate synthetase, C-terminal domain"/>
    <property type="match status" value="1"/>
</dbReference>
<evidence type="ECO:0000256" key="10">
    <source>
        <dbReference type="ARBA" id="ARBA00029916"/>
    </source>
</evidence>
<dbReference type="InterPro" id="IPR048267">
    <property type="entry name" value="Arginosuc_syn_N"/>
</dbReference>
<accession>D8LD12</accession>
<evidence type="ECO:0000259" key="11">
    <source>
        <dbReference type="Pfam" id="PF00764"/>
    </source>
</evidence>
<dbReference type="InParanoid" id="D8LD12"/>
<sequence>MSSPAAKKAKKTFVGEKVVLAYSGGLDTSVILKWLSGQGFEVICYCANVGQQGEDYDAITKKAKDCGASKVYIEDLCEEFVTDFVFEAVKANAQYEGRYLLGTSLARPVIAKRQVEIAQKEGAKYVSHGATGKGNDQVRFEMCAQALDSKITTIAPWRDAEFLEKFKGRGDLLAYATEQGIPVSSTPKASYSIDENLYHTSYESGILEDPMTAPPPEMFKMTVDPLKAPDKVESLRIEFAKGIPVKVTNKTDGTVKEKPLELFCYLNEVAGRNGIGRIDIVENRFVGIKSRGIYETPAGTLLREVHLDLEGLCLDKEVVRIRDQLSEEFARLCYNGFWYAPEMELVKHAIDFSQRDVEGAVEVALYKGNMTVTGRESAKSLYSADLASMEIENGGSIDYEPADAQGFIRINSTRLKAYHSLRGCPASLKTDF</sequence>
<evidence type="ECO:0000259" key="12">
    <source>
        <dbReference type="Pfam" id="PF20979"/>
    </source>
</evidence>
<dbReference type="Proteomes" id="UP000002630">
    <property type="component" value="Linkage Group LG02"/>
</dbReference>
<name>D8LD12_ECTSI</name>
<feature type="domain" description="Arginosuccinate synthase-like N-terminal" evidence="11">
    <location>
        <begin position="17"/>
        <end position="182"/>
    </location>
</feature>
<proteinExistence type="inferred from homology"/>
<dbReference type="GO" id="GO:0004055">
    <property type="term" value="F:argininosuccinate synthase activity"/>
    <property type="evidence" value="ECO:0007669"/>
    <property type="project" value="UniProtKB-EC"/>
</dbReference>
<evidence type="ECO:0000256" key="5">
    <source>
        <dbReference type="ARBA" id="ARBA00022571"/>
    </source>
</evidence>
<dbReference type="Pfam" id="PF00764">
    <property type="entry name" value="Arginosuc_synth"/>
    <property type="match status" value="1"/>
</dbReference>
<dbReference type="GO" id="GO:0000050">
    <property type="term" value="P:urea cycle"/>
    <property type="evidence" value="ECO:0007669"/>
    <property type="project" value="TreeGrafter"/>
</dbReference>
<dbReference type="InterPro" id="IPR023434">
    <property type="entry name" value="Arginosuc_synth_type_1_subfam"/>
</dbReference>
<comment type="pathway">
    <text evidence="1">Amino-acid biosynthesis; L-arginine biosynthesis; L-arginine from L-ornithine and carbamoyl phosphate: step 2/3.</text>
</comment>
<protein>
    <recommendedName>
        <fullName evidence="4">Argininosuccinate synthase</fullName>
        <ecNumber evidence="3">6.3.4.5</ecNumber>
    </recommendedName>
    <alternativeName>
        <fullName evidence="10">Citrulline--aspartate ligase</fullName>
    </alternativeName>
</protein>
<keyword evidence="6 13" id="KW-0436">Ligase</keyword>
<dbReference type="PROSITE" id="PS00565">
    <property type="entry name" value="ARGININOSUCCIN_SYN_2"/>
    <property type="match status" value="1"/>
</dbReference>
<dbReference type="GO" id="GO:0006526">
    <property type="term" value="P:L-arginine biosynthetic process"/>
    <property type="evidence" value="ECO:0007669"/>
    <property type="project" value="UniProtKB-UniPathway"/>
</dbReference>
<dbReference type="EMBL" id="FN649727">
    <property type="protein sequence ID" value="CBN78379.1"/>
    <property type="molecule type" value="Genomic_DNA"/>
</dbReference>
<keyword evidence="7" id="KW-0028">Amino-acid biosynthesis</keyword>
<dbReference type="NCBIfam" id="NF001770">
    <property type="entry name" value="PRK00509.1"/>
    <property type="match status" value="1"/>
</dbReference>
<keyword evidence="5" id="KW-0055">Arginine biosynthesis</keyword>
<dbReference type="InterPro" id="IPR018223">
    <property type="entry name" value="Arginosuc_synth_CS"/>
</dbReference>
<dbReference type="STRING" id="2880.D8LD12"/>
<evidence type="ECO:0000256" key="4">
    <source>
        <dbReference type="ARBA" id="ARBA00014810"/>
    </source>
</evidence>
<dbReference type="SUPFAM" id="SSF52402">
    <property type="entry name" value="Adenine nucleotide alpha hydrolases-like"/>
    <property type="match status" value="1"/>
</dbReference>
<organism evidence="13 14">
    <name type="scientific">Ectocarpus siliculosus</name>
    <name type="common">Brown alga</name>
    <name type="synonym">Conferva siliculosa</name>
    <dbReference type="NCBI Taxonomy" id="2880"/>
    <lineage>
        <taxon>Eukaryota</taxon>
        <taxon>Sar</taxon>
        <taxon>Stramenopiles</taxon>
        <taxon>Ochrophyta</taxon>
        <taxon>PX clade</taxon>
        <taxon>Phaeophyceae</taxon>
        <taxon>Ectocarpales</taxon>
        <taxon>Ectocarpaceae</taxon>
        <taxon>Ectocarpus</taxon>
    </lineage>
</organism>
<evidence type="ECO:0000256" key="1">
    <source>
        <dbReference type="ARBA" id="ARBA00004967"/>
    </source>
</evidence>
<evidence type="ECO:0000313" key="13">
    <source>
        <dbReference type="EMBL" id="CBN78379.1"/>
    </source>
</evidence>
<evidence type="ECO:0000256" key="2">
    <source>
        <dbReference type="ARBA" id="ARBA00011881"/>
    </source>
</evidence>
<feature type="domain" description="Arginosuccinate synthase C-terminal" evidence="12">
    <location>
        <begin position="191"/>
        <end position="418"/>
    </location>
</feature>
<dbReference type="InterPro" id="IPR001518">
    <property type="entry name" value="Arginosuc_synth"/>
</dbReference>
<keyword evidence="14" id="KW-1185">Reference proteome</keyword>
<evidence type="ECO:0000256" key="7">
    <source>
        <dbReference type="ARBA" id="ARBA00022605"/>
    </source>
</evidence>
<comment type="subunit">
    <text evidence="2">Homotetramer.</text>
</comment>
<dbReference type="Gene3D" id="3.90.1260.10">
    <property type="entry name" value="Argininosuccinate synthetase, chain A, domain 2"/>
    <property type="match status" value="1"/>
</dbReference>